<comment type="caution">
    <text evidence="1">The sequence shown here is derived from an EMBL/GenBank/DDBJ whole genome shotgun (WGS) entry which is preliminary data.</text>
</comment>
<sequence>MSGRQAEALWALLLCGVAAAAWRLLQSATKGLP</sequence>
<accession>A0A561ERC9</accession>
<name>A0A561ERC9_9ACTN</name>
<proteinExistence type="predicted"/>
<gene>
    <name evidence="1" type="ORF">FB465_3221</name>
</gene>
<dbReference type="EMBL" id="VIVR01000001">
    <property type="protein sequence ID" value="TWE18171.1"/>
    <property type="molecule type" value="Genomic_DNA"/>
</dbReference>
<dbReference type="Proteomes" id="UP000318416">
    <property type="component" value="Unassembled WGS sequence"/>
</dbReference>
<reference evidence="1 2" key="1">
    <citation type="submission" date="2019-06" db="EMBL/GenBank/DDBJ databases">
        <title>Sequencing the genomes of 1000 actinobacteria strains.</title>
        <authorList>
            <person name="Klenk H.-P."/>
        </authorList>
    </citation>
    <scope>NUCLEOTIDE SEQUENCE [LARGE SCALE GENOMIC DNA]</scope>
    <source>
        <strain evidence="1 2">DSM 41649</strain>
    </source>
</reference>
<evidence type="ECO:0000313" key="2">
    <source>
        <dbReference type="Proteomes" id="UP000318416"/>
    </source>
</evidence>
<dbReference type="AlphaFoldDB" id="A0A561ERC9"/>
<keyword evidence="2" id="KW-1185">Reference proteome</keyword>
<evidence type="ECO:0000313" key="1">
    <source>
        <dbReference type="EMBL" id="TWE18171.1"/>
    </source>
</evidence>
<protein>
    <submittedName>
        <fullName evidence="1">Uncharacterized protein</fullName>
    </submittedName>
</protein>
<organism evidence="1 2">
    <name type="scientific">Kitasatospora atroaurantiaca</name>
    <dbReference type="NCBI Taxonomy" id="285545"/>
    <lineage>
        <taxon>Bacteria</taxon>
        <taxon>Bacillati</taxon>
        <taxon>Actinomycetota</taxon>
        <taxon>Actinomycetes</taxon>
        <taxon>Kitasatosporales</taxon>
        <taxon>Streptomycetaceae</taxon>
        <taxon>Kitasatospora</taxon>
    </lineage>
</organism>